<evidence type="ECO:0000313" key="1">
    <source>
        <dbReference type="EMBL" id="KAJ1968597.1"/>
    </source>
</evidence>
<dbReference type="Gene3D" id="3.40.50.720">
    <property type="entry name" value="NAD(P)-binding Rossmann-like Domain"/>
    <property type="match status" value="1"/>
</dbReference>
<evidence type="ECO:0000313" key="2">
    <source>
        <dbReference type="Proteomes" id="UP001150925"/>
    </source>
</evidence>
<name>A0A9W8AT47_9FUNG</name>
<dbReference type="OrthoDB" id="10254221at2759"/>
<dbReference type="EMBL" id="JANBPY010000159">
    <property type="protein sequence ID" value="KAJ1968597.1"/>
    <property type="molecule type" value="Genomic_DNA"/>
</dbReference>
<dbReference type="InterPro" id="IPR051604">
    <property type="entry name" value="Ergot_Alk_Oxidoreductase"/>
</dbReference>
<dbReference type="PANTHER" id="PTHR43162">
    <property type="match status" value="1"/>
</dbReference>
<organism evidence="1 2">
    <name type="scientific">Dispira parvispora</name>
    <dbReference type="NCBI Taxonomy" id="1520584"/>
    <lineage>
        <taxon>Eukaryota</taxon>
        <taxon>Fungi</taxon>
        <taxon>Fungi incertae sedis</taxon>
        <taxon>Zoopagomycota</taxon>
        <taxon>Kickxellomycotina</taxon>
        <taxon>Dimargaritomycetes</taxon>
        <taxon>Dimargaritales</taxon>
        <taxon>Dimargaritaceae</taxon>
        <taxon>Dispira</taxon>
    </lineage>
</organism>
<accession>A0A9W8AT47</accession>
<dbReference type="Proteomes" id="UP001150925">
    <property type="component" value="Unassembled WGS sequence"/>
</dbReference>
<dbReference type="AlphaFoldDB" id="A0A9W8AT47"/>
<proteinExistence type="predicted"/>
<keyword evidence="2" id="KW-1185">Reference proteome</keyword>
<sequence length="348" mass="39550">MEKGISLFVSSCDEQVGYTFCMALLTGPGRQCVDQLYCGALNPERDLVHELEEKGGKILAYHPDQPTEDLLKLLRSIDAILLIPPHRVYTKDSQRHSSVGLFEVVHAWQFLVQVTAQAGPRWVTMMSVVGIDQLTELHRVNPARWRRVVLYQKLETIFRQAAPHDPAKKRDSFPWCIIRKSLPMDNLFLYQEVIRTDRRLPLPIAKGNFSPVSMMDVAIGYLTLLRTSMSPLNSILNTSPDKASTTTQVAHFTGTELVGGRRIAEYGSQVFDVQLTYAPWSPARVRAHLEKFSRLTPEEVEYLLQVYDMISENLMDRKSDTLSELLGHPPTTVGQFLQSHETSFRPRV</sequence>
<gene>
    <name evidence="1" type="ORF">IWQ62_001147</name>
</gene>
<protein>
    <submittedName>
        <fullName evidence="1">Uncharacterized protein</fullName>
    </submittedName>
</protein>
<dbReference type="PANTHER" id="PTHR43162:SF1">
    <property type="entry name" value="PRESTALK A DIFFERENTIATION PROTEIN A"/>
    <property type="match status" value="1"/>
</dbReference>
<comment type="caution">
    <text evidence="1">The sequence shown here is derived from an EMBL/GenBank/DDBJ whole genome shotgun (WGS) entry which is preliminary data.</text>
</comment>
<reference evidence="1" key="1">
    <citation type="submission" date="2022-07" db="EMBL/GenBank/DDBJ databases">
        <title>Phylogenomic reconstructions and comparative analyses of Kickxellomycotina fungi.</title>
        <authorList>
            <person name="Reynolds N.K."/>
            <person name="Stajich J.E."/>
            <person name="Barry K."/>
            <person name="Grigoriev I.V."/>
            <person name="Crous P."/>
            <person name="Smith M.E."/>
        </authorList>
    </citation>
    <scope>NUCLEOTIDE SEQUENCE</scope>
    <source>
        <strain evidence="1">RSA 1196</strain>
    </source>
</reference>